<organism evidence="10 11">
    <name type="scientific">Colwellia psychrerythraea</name>
    <name type="common">Vibrio psychroerythus</name>
    <dbReference type="NCBI Taxonomy" id="28229"/>
    <lineage>
        <taxon>Bacteria</taxon>
        <taxon>Pseudomonadati</taxon>
        <taxon>Pseudomonadota</taxon>
        <taxon>Gammaproteobacteria</taxon>
        <taxon>Alteromonadales</taxon>
        <taxon>Colwelliaceae</taxon>
        <taxon>Colwellia</taxon>
    </lineage>
</organism>
<name>A0A099KWL1_COLPS</name>
<evidence type="ECO:0000256" key="6">
    <source>
        <dbReference type="ARBA" id="ARBA00023002"/>
    </source>
</evidence>
<dbReference type="CDD" id="cd00209">
    <property type="entry name" value="DHFR"/>
    <property type="match status" value="1"/>
</dbReference>
<dbReference type="Gene3D" id="3.40.430.10">
    <property type="entry name" value="Dihydrofolate Reductase, subunit A"/>
    <property type="match status" value="1"/>
</dbReference>
<comment type="function">
    <text evidence="7 8">Key enzyme in folate metabolism. Catalyzes an essential reaction for de novo glycine and purine synthesis, and for DNA precursor synthesis.</text>
</comment>
<evidence type="ECO:0000259" key="9">
    <source>
        <dbReference type="PROSITE" id="PS51330"/>
    </source>
</evidence>
<dbReference type="GO" id="GO:0005829">
    <property type="term" value="C:cytosol"/>
    <property type="evidence" value="ECO:0007669"/>
    <property type="project" value="TreeGrafter"/>
</dbReference>
<dbReference type="GO" id="GO:0046655">
    <property type="term" value="P:folic acid metabolic process"/>
    <property type="evidence" value="ECO:0007669"/>
    <property type="project" value="TreeGrafter"/>
</dbReference>
<evidence type="ECO:0000256" key="7">
    <source>
        <dbReference type="ARBA" id="ARBA00025067"/>
    </source>
</evidence>
<dbReference type="GO" id="GO:0006730">
    <property type="term" value="P:one-carbon metabolic process"/>
    <property type="evidence" value="ECO:0007669"/>
    <property type="project" value="UniProtKB-KW"/>
</dbReference>
<dbReference type="SUPFAM" id="SSF53597">
    <property type="entry name" value="Dihydrofolate reductase-like"/>
    <property type="match status" value="1"/>
</dbReference>
<dbReference type="FunFam" id="3.40.430.10:FF:000001">
    <property type="entry name" value="Dihydrofolate reductase"/>
    <property type="match status" value="1"/>
</dbReference>
<comment type="similarity">
    <text evidence="2 8">Belongs to the dihydrofolate reductase family.</text>
</comment>
<protein>
    <recommendedName>
        <fullName evidence="3 8">Dihydrofolate reductase</fullName>
        <ecNumber evidence="3 8">1.5.1.3</ecNumber>
    </recommendedName>
</protein>
<dbReference type="UniPathway" id="UPA00077">
    <property type="reaction ID" value="UER00158"/>
</dbReference>
<dbReference type="InterPro" id="IPR001796">
    <property type="entry name" value="DHFR_dom"/>
</dbReference>
<dbReference type="PANTHER" id="PTHR48069:SF3">
    <property type="entry name" value="DIHYDROFOLATE REDUCTASE"/>
    <property type="match status" value="1"/>
</dbReference>
<reference evidence="10 11" key="1">
    <citation type="submission" date="2014-08" db="EMBL/GenBank/DDBJ databases">
        <title>Genomic and Phenotypic Diversity of Colwellia psychrerythraea strains from Disparate Marine Basins.</title>
        <authorList>
            <person name="Techtmann S.M."/>
            <person name="Stelling S.C."/>
            <person name="Utturkar S.M."/>
            <person name="Alshibli N."/>
            <person name="Harris A."/>
            <person name="Brown S.D."/>
            <person name="Hazen T.C."/>
        </authorList>
    </citation>
    <scope>NUCLEOTIDE SEQUENCE [LARGE SCALE GENOMIC DNA]</scope>
    <source>
        <strain evidence="10 11">ND2E</strain>
    </source>
</reference>
<dbReference type="OrthoDB" id="9804315at2"/>
<evidence type="ECO:0000313" key="10">
    <source>
        <dbReference type="EMBL" id="KGJ94247.1"/>
    </source>
</evidence>
<dbReference type="AlphaFoldDB" id="A0A099KWL1"/>
<dbReference type="PRINTS" id="PR00070">
    <property type="entry name" value="DHFR"/>
</dbReference>
<evidence type="ECO:0000256" key="5">
    <source>
        <dbReference type="ARBA" id="ARBA00022857"/>
    </source>
</evidence>
<keyword evidence="5 8" id="KW-0521">NADP</keyword>
<dbReference type="PROSITE" id="PS51330">
    <property type="entry name" value="DHFR_2"/>
    <property type="match status" value="1"/>
</dbReference>
<dbReference type="EMBL" id="JQED01000005">
    <property type="protein sequence ID" value="KGJ94247.1"/>
    <property type="molecule type" value="Genomic_DNA"/>
</dbReference>
<dbReference type="NCBIfam" id="NF008037">
    <property type="entry name" value="PRK10769.1"/>
    <property type="match status" value="1"/>
</dbReference>
<dbReference type="InterPro" id="IPR012259">
    <property type="entry name" value="DHFR"/>
</dbReference>
<dbReference type="PIRSF" id="PIRSF000194">
    <property type="entry name" value="DHFR"/>
    <property type="match status" value="1"/>
</dbReference>
<evidence type="ECO:0000256" key="1">
    <source>
        <dbReference type="ARBA" id="ARBA00004903"/>
    </source>
</evidence>
<gene>
    <name evidence="10" type="ORF">ND2E_1436</name>
</gene>
<dbReference type="InterPro" id="IPR024072">
    <property type="entry name" value="DHFR-like_dom_sf"/>
</dbReference>
<dbReference type="PANTHER" id="PTHR48069">
    <property type="entry name" value="DIHYDROFOLATE REDUCTASE"/>
    <property type="match status" value="1"/>
</dbReference>
<comment type="catalytic activity">
    <reaction evidence="8">
        <text>(6S)-5,6,7,8-tetrahydrofolate + NADP(+) = 7,8-dihydrofolate + NADPH + H(+)</text>
        <dbReference type="Rhea" id="RHEA:15009"/>
        <dbReference type="ChEBI" id="CHEBI:15378"/>
        <dbReference type="ChEBI" id="CHEBI:57451"/>
        <dbReference type="ChEBI" id="CHEBI:57453"/>
        <dbReference type="ChEBI" id="CHEBI:57783"/>
        <dbReference type="ChEBI" id="CHEBI:58349"/>
        <dbReference type="EC" id="1.5.1.3"/>
    </reaction>
</comment>
<comment type="caution">
    <text evidence="10">The sequence shown here is derived from an EMBL/GenBank/DDBJ whole genome shotgun (WGS) entry which is preliminary data.</text>
</comment>
<evidence type="ECO:0000256" key="3">
    <source>
        <dbReference type="ARBA" id="ARBA00012856"/>
    </source>
</evidence>
<dbReference type="Pfam" id="PF00186">
    <property type="entry name" value="DHFR_1"/>
    <property type="match status" value="1"/>
</dbReference>
<comment type="pathway">
    <text evidence="1 8">Cofactor biosynthesis; tetrahydrofolate biosynthesis; 5,6,7,8-tetrahydrofolate from 7,8-dihydrofolate: step 1/1.</text>
</comment>
<feature type="domain" description="DHFR" evidence="9">
    <location>
        <begin position="3"/>
        <end position="167"/>
    </location>
</feature>
<keyword evidence="6 8" id="KW-0560">Oxidoreductase</keyword>
<evidence type="ECO:0000256" key="8">
    <source>
        <dbReference type="PIRNR" id="PIRNR000194"/>
    </source>
</evidence>
<dbReference type="GO" id="GO:0046452">
    <property type="term" value="P:dihydrofolate metabolic process"/>
    <property type="evidence" value="ECO:0007669"/>
    <property type="project" value="TreeGrafter"/>
</dbReference>
<dbReference type="PATRIC" id="fig|28229.4.peg.438"/>
<dbReference type="EC" id="1.5.1.3" evidence="3 8"/>
<sequence>MTILSMIVATADNNIIGKDNDMPWHLPADLAYFKKVTLGKPIIMGRKTFESIGRPLPGRRNIVISRDENYQADGIDSVTSVEQALALVDGSDGSEGAEEIMVIGGGAIYAHCLAKTDRLYVTHIKAAIDGDTQFPNYDDGSWKKVNSDVRDSDEKNAHQLDFCVYERIAG</sequence>
<dbReference type="GO" id="GO:0046654">
    <property type="term" value="P:tetrahydrofolate biosynthetic process"/>
    <property type="evidence" value="ECO:0007669"/>
    <property type="project" value="UniProtKB-UniPathway"/>
</dbReference>
<dbReference type="Proteomes" id="UP000029843">
    <property type="component" value="Unassembled WGS sequence"/>
</dbReference>
<evidence type="ECO:0000313" key="11">
    <source>
        <dbReference type="Proteomes" id="UP000029843"/>
    </source>
</evidence>
<dbReference type="GO" id="GO:0070401">
    <property type="term" value="F:NADP+ binding"/>
    <property type="evidence" value="ECO:0007669"/>
    <property type="project" value="UniProtKB-ARBA"/>
</dbReference>
<evidence type="ECO:0000256" key="4">
    <source>
        <dbReference type="ARBA" id="ARBA00022563"/>
    </source>
</evidence>
<keyword evidence="4 8" id="KW-0554">One-carbon metabolism</keyword>
<accession>A0A099KWL1</accession>
<dbReference type="GO" id="GO:0004146">
    <property type="term" value="F:dihydrofolate reductase activity"/>
    <property type="evidence" value="ECO:0007669"/>
    <property type="project" value="UniProtKB-EC"/>
</dbReference>
<proteinExistence type="inferred from homology"/>
<dbReference type="RefSeq" id="WP_033092240.1">
    <property type="nucleotide sequence ID" value="NZ_JQED01000005.1"/>
</dbReference>
<evidence type="ECO:0000256" key="2">
    <source>
        <dbReference type="ARBA" id="ARBA00009539"/>
    </source>
</evidence>